<dbReference type="InterPro" id="IPR036390">
    <property type="entry name" value="WH_DNA-bd_sf"/>
</dbReference>
<keyword evidence="3" id="KW-1185">Reference proteome</keyword>
<accession>A0ABV1SJU7</accession>
<reference evidence="2 3" key="2">
    <citation type="submission" date="2024-06" db="EMBL/GenBank/DDBJ databases">
        <title>Thioclava kandeliae sp. nov. from a rhizosphere soil sample of Kandelia candel in a mangrove.</title>
        <authorList>
            <person name="Mu T."/>
        </authorList>
    </citation>
    <scope>NUCLEOTIDE SEQUENCE [LARGE SCALE GENOMIC DNA]</scope>
    <source>
        <strain evidence="2 3">CPCC 100088</strain>
    </source>
</reference>
<sequence length="390" mass="41802">MDGSEIRALGGGVNHIGARAHNERLILSTIQRHGELPGMDIAKLTGLTPQTVSNILKKLENDGFLLRGTPKRGRIGKPSTPMAINPDGALSFGFKIGRRSADLMVMNLAGEVLAEEQTTYRYPMPDALFAYLESGMERLTQGLSPLQKERICGLGIAAPAEIWSWTEALDAPAGFSIWRETDIQAEVARITDLPLITQNDGTAACRAEHVFGRGREFGDYAYFFIGSFIGGGVVLDSKVVVGGKGNAGAFGSLRVPGPDGAEVQLLDAASLYLLENAIAREGLDTSALWTRPQDWSGFERQLGPWIDTTARALAHAIRSIGAVMDFEAVLIGGAMPEEVRARIVTRTTAALAQLDTRGLIPPAPQLAQTGSNARTLGAACGPVFDRYFLQ</sequence>
<organism evidence="2 3">
    <name type="scientific">Thioclava kandeliae</name>
    <dbReference type="NCBI Taxonomy" id="3070818"/>
    <lineage>
        <taxon>Bacteria</taxon>
        <taxon>Pseudomonadati</taxon>
        <taxon>Pseudomonadota</taxon>
        <taxon>Alphaproteobacteria</taxon>
        <taxon>Rhodobacterales</taxon>
        <taxon>Paracoccaceae</taxon>
        <taxon>Thioclava</taxon>
    </lineage>
</organism>
<feature type="domain" description="HTH crp-type" evidence="1">
    <location>
        <begin position="27"/>
        <end position="77"/>
    </location>
</feature>
<dbReference type="SUPFAM" id="SSF53067">
    <property type="entry name" value="Actin-like ATPase domain"/>
    <property type="match status" value="1"/>
</dbReference>
<dbReference type="Pfam" id="PF13412">
    <property type="entry name" value="HTH_24"/>
    <property type="match status" value="1"/>
</dbReference>
<protein>
    <submittedName>
        <fullName evidence="2">ROK family transcriptional regulator</fullName>
    </submittedName>
</protein>
<dbReference type="InterPro" id="IPR036388">
    <property type="entry name" value="WH-like_DNA-bd_sf"/>
</dbReference>
<evidence type="ECO:0000313" key="3">
    <source>
        <dbReference type="Proteomes" id="UP001438953"/>
    </source>
</evidence>
<evidence type="ECO:0000313" key="2">
    <source>
        <dbReference type="EMBL" id="MER5172941.1"/>
    </source>
</evidence>
<reference evidence="2 3" key="1">
    <citation type="submission" date="2024-01" db="EMBL/GenBank/DDBJ databases">
        <authorList>
            <person name="Deng Y."/>
            <person name="Su J."/>
        </authorList>
    </citation>
    <scope>NUCLEOTIDE SEQUENCE [LARGE SCALE GENOMIC DNA]</scope>
    <source>
        <strain evidence="2 3">CPCC 100088</strain>
    </source>
</reference>
<dbReference type="RefSeq" id="WP_349295075.1">
    <property type="nucleotide sequence ID" value="NZ_JAYWLC010000013.1"/>
</dbReference>
<dbReference type="CDD" id="cd23763">
    <property type="entry name" value="ASKHA_ATPase_ROK"/>
    <property type="match status" value="1"/>
</dbReference>
<dbReference type="Pfam" id="PF00480">
    <property type="entry name" value="ROK"/>
    <property type="match status" value="1"/>
</dbReference>
<dbReference type="PANTHER" id="PTHR18964">
    <property type="entry name" value="ROK (REPRESSOR, ORF, KINASE) FAMILY"/>
    <property type="match status" value="1"/>
</dbReference>
<dbReference type="SMART" id="SM00419">
    <property type="entry name" value="HTH_CRP"/>
    <property type="match status" value="1"/>
</dbReference>
<dbReference type="InterPro" id="IPR012318">
    <property type="entry name" value="HTH_CRP"/>
</dbReference>
<dbReference type="Proteomes" id="UP001438953">
    <property type="component" value="Unassembled WGS sequence"/>
</dbReference>
<comment type="caution">
    <text evidence="2">The sequence shown here is derived from an EMBL/GenBank/DDBJ whole genome shotgun (WGS) entry which is preliminary data.</text>
</comment>
<name>A0ABV1SJU7_9RHOB</name>
<dbReference type="Gene3D" id="3.30.420.40">
    <property type="match status" value="2"/>
</dbReference>
<evidence type="ECO:0000259" key="1">
    <source>
        <dbReference type="SMART" id="SM00419"/>
    </source>
</evidence>
<dbReference type="SUPFAM" id="SSF46785">
    <property type="entry name" value="Winged helix' DNA-binding domain"/>
    <property type="match status" value="1"/>
</dbReference>
<gene>
    <name evidence="2" type="ORF">VSX56_14275</name>
</gene>
<dbReference type="Gene3D" id="1.10.10.10">
    <property type="entry name" value="Winged helix-like DNA-binding domain superfamily/Winged helix DNA-binding domain"/>
    <property type="match status" value="1"/>
</dbReference>
<dbReference type="InterPro" id="IPR000600">
    <property type="entry name" value="ROK"/>
</dbReference>
<dbReference type="CDD" id="cd00092">
    <property type="entry name" value="HTH_CRP"/>
    <property type="match status" value="1"/>
</dbReference>
<proteinExistence type="predicted"/>
<dbReference type="PANTHER" id="PTHR18964:SF169">
    <property type="entry name" value="N-ACETYLMANNOSAMINE KINASE"/>
    <property type="match status" value="1"/>
</dbReference>
<dbReference type="EMBL" id="JAYWLC010000013">
    <property type="protein sequence ID" value="MER5172941.1"/>
    <property type="molecule type" value="Genomic_DNA"/>
</dbReference>
<dbReference type="InterPro" id="IPR043129">
    <property type="entry name" value="ATPase_NBD"/>
</dbReference>